<keyword evidence="3 6" id="KW-0067">ATP-binding</keyword>
<dbReference type="InterPro" id="IPR003439">
    <property type="entry name" value="ABC_transporter-like_ATP-bd"/>
</dbReference>
<feature type="domain" description="ABC transporter" evidence="5">
    <location>
        <begin position="42"/>
        <end position="262"/>
    </location>
</feature>
<dbReference type="PANTHER" id="PTHR42781">
    <property type="entry name" value="SPERMIDINE/PUTRESCINE IMPORT ATP-BINDING PROTEIN POTA"/>
    <property type="match status" value="1"/>
</dbReference>
<sequence length="262" mass="27725">MSTARPEANAPTDPTRPPAPGEAGESAAAAGGAGDTGGFGEGDGLDARIVVRRGMFLLDVEVRVAQGEVVAVLGRSGAGKSTLLRALAGLLPLDAGRITLAGQVLDDPRERRFVPCEERPVGVVFQDYLLFPHLRARDNVAFGLRSRLRQGRRGSRTEAESWLTRFGVGDLADRRPAALSGGQAQRVALARALVTRPRLLLLDEPLSALDTSTRTEVRTFLRGVLPTLSAPVLIVTHDPMDAEVLADRTIALAGGHQIAPPV</sequence>
<evidence type="ECO:0000313" key="7">
    <source>
        <dbReference type="Proteomes" id="UP001201873"/>
    </source>
</evidence>
<dbReference type="Gene3D" id="3.40.50.300">
    <property type="entry name" value="P-loop containing nucleotide triphosphate hydrolases"/>
    <property type="match status" value="1"/>
</dbReference>
<dbReference type="InterPro" id="IPR017871">
    <property type="entry name" value="ABC_transporter-like_CS"/>
</dbReference>
<organism evidence="6 7">
    <name type="scientific">Frankia umida</name>
    <dbReference type="NCBI Taxonomy" id="573489"/>
    <lineage>
        <taxon>Bacteria</taxon>
        <taxon>Bacillati</taxon>
        <taxon>Actinomycetota</taxon>
        <taxon>Actinomycetes</taxon>
        <taxon>Frankiales</taxon>
        <taxon>Frankiaceae</taxon>
        <taxon>Frankia</taxon>
    </lineage>
</organism>
<dbReference type="PROSITE" id="PS00211">
    <property type="entry name" value="ABC_TRANSPORTER_1"/>
    <property type="match status" value="1"/>
</dbReference>
<evidence type="ECO:0000256" key="1">
    <source>
        <dbReference type="ARBA" id="ARBA00022448"/>
    </source>
</evidence>
<dbReference type="InterPro" id="IPR003593">
    <property type="entry name" value="AAA+_ATPase"/>
</dbReference>
<gene>
    <name evidence="6" type="ORF">MXD59_16040</name>
</gene>
<dbReference type="RefSeq" id="WP_248825521.1">
    <property type="nucleotide sequence ID" value="NZ_JALKFT010000015.1"/>
</dbReference>
<protein>
    <submittedName>
        <fullName evidence="6">ABC transporter ATP-binding protein</fullName>
    </submittedName>
</protein>
<dbReference type="Proteomes" id="UP001201873">
    <property type="component" value="Unassembled WGS sequence"/>
</dbReference>
<dbReference type="GO" id="GO:0005524">
    <property type="term" value="F:ATP binding"/>
    <property type="evidence" value="ECO:0007669"/>
    <property type="project" value="UniProtKB-KW"/>
</dbReference>
<dbReference type="Pfam" id="PF00005">
    <property type="entry name" value="ABC_tran"/>
    <property type="match status" value="1"/>
</dbReference>
<accession>A0ABT0K0G3</accession>
<name>A0ABT0K0G3_9ACTN</name>
<dbReference type="InterPro" id="IPR027417">
    <property type="entry name" value="P-loop_NTPase"/>
</dbReference>
<evidence type="ECO:0000259" key="5">
    <source>
        <dbReference type="PROSITE" id="PS50893"/>
    </source>
</evidence>
<dbReference type="EMBL" id="JALKFT010000015">
    <property type="protein sequence ID" value="MCK9877267.1"/>
    <property type="molecule type" value="Genomic_DNA"/>
</dbReference>
<dbReference type="InterPro" id="IPR050093">
    <property type="entry name" value="ABC_SmlMolc_Importer"/>
</dbReference>
<evidence type="ECO:0000256" key="2">
    <source>
        <dbReference type="ARBA" id="ARBA00022741"/>
    </source>
</evidence>
<dbReference type="PANTHER" id="PTHR42781:SF4">
    <property type="entry name" value="SPERMIDINE_PUTRESCINE IMPORT ATP-BINDING PROTEIN POTA"/>
    <property type="match status" value="1"/>
</dbReference>
<comment type="caution">
    <text evidence="6">The sequence shown here is derived from an EMBL/GenBank/DDBJ whole genome shotgun (WGS) entry which is preliminary data.</text>
</comment>
<evidence type="ECO:0000256" key="4">
    <source>
        <dbReference type="SAM" id="MobiDB-lite"/>
    </source>
</evidence>
<dbReference type="SUPFAM" id="SSF52540">
    <property type="entry name" value="P-loop containing nucleoside triphosphate hydrolases"/>
    <property type="match status" value="1"/>
</dbReference>
<evidence type="ECO:0000256" key="3">
    <source>
        <dbReference type="ARBA" id="ARBA00022840"/>
    </source>
</evidence>
<evidence type="ECO:0000313" key="6">
    <source>
        <dbReference type="EMBL" id="MCK9877267.1"/>
    </source>
</evidence>
<dbReference type="PROSITE" id="PS50893">
    <property type="entry name" value="ABC_TRANSPORTER_2"/>
    <property type="match status" value="1"/>
</dbReference>
<reference evidence="6 7" key="1">
    <citation type="submission" date="2022-04" db="EMBL/GenBank/DDBJ databases">
        <title>Genome diversity in the genus Frankia.</title>
        <authorList>
            <person name="Carlos-Shanley C."/>
            <person name="Hahn D."/>
        </authorList>
    </citation>
    <scope>NUCLEOTIDE SEQUENCE [LARGE SCALE GENOMIC DNA]</scope>
    <source>
        <strain evidence="6 7">Ag45/Mut15</strain>
    </source>
</reference>
<proteinExistence type="predicted"/>
<feature type="compositionally biased region" description="Low complexity" evidence="4">
    <location>
        <begin position="21"/>
        <end position="30"/>
    </location>
</feature>
<keyword evidence="2" id="KW-0547">Nucleotide-binding</keyword>
<feature type="region of interest" description="Disordered" evidence="4">
    <location>
        <begin position="1"/>
        <end position="39"/>
    </location>
</feature>
<keyword evidence="1" id="KW-0813">Transport</keyword>
<dbReference type="SMART" id="SM00382">
    <property type="entry name" value="AAA"/>
    <property type="match status" value="1"/>
</dbReference>
<keyword evidence="7" id="KW-1185">Reference proteome</keyword>